<dbReference type="PANTHER" id="PTHR12979:SF5">
    <property type="entry name" value="CCR4-NOT TRANSCRIPTION COMPLEX SUBUNIT 10"/>
    <property type="match status" value="1"/>
</dbReference>
<comment type="caution">
    <text evidence="3">The sequence shown here is derived from an EMBL/GenBank/DDBJ whole genome shotgun (WGS) entry which is preliminary data.</text>
</comment>
<dbReference type="AlphaFoldDB" id="A0ABD2Q3C4"/>
<keyword evidence="2" id="KW-0805">Transcription regulation</keyword>
<evidence type="ECO:0000313" key="4">
    <source>
        <dbReference type="Proteomes" id="UP001626550"/>
    </source>
</evidence>
<dbReference type="Proteomes" id="UP001626550">
    <property type="component" value="Unassembled WGS sequence"/>
</dbReference>
<dbReference type="GO" id="GO:0005634">
    <property type="term" value="C:nucleus"/>
    <property type="evidence" value="ECO:0007669"/>
    <property type="project" value="UniProtKB-SubCell"/>
</dbReference>
<proteinExistence type="inferred from homology"/>
<keyword evidence="2" id="KW-0963">Cytoplasm</keyword>
<accession>A0ABD2Q3C4</accession>
<dbReference type="SUPFAM" id="SSF48452">
    <property type="entry name" value="TPR-like"/>
    <property type="match status" value="1"/>
</dbReference>
<protein>
    <recommendedName>
        <fullName evidence="2">CCR4-NOT transcription complex subunit 10</fullName>
    </recommendedName>
</protein>
<gene>
    <name evidence="3" type="primary">CNOT10</name>
    <name evidence="3" type="ORF">Ciccas_007403</name>
</gene>
<comment type="similarity">
    <text evidence="1 2">Belongs to the CNOT10 family.</text>
</comment>
<sequence>MCEEPFSEADKQTAVEAREAFFNKNFEECLLNLKKLLANRPNDTKVALNKAIVNYIHKLKFKQSEEFENDLISIAENMGVSLNHSKLNELSLPKPKPIPTEHASLKLNYALLYFYQRQYSQTELILANLMNILSLNHDDFAESAYFYSYLKNLNIIPTKCTKLNHKIIFLYMDTLLALNRHQALFHLCNLLLNFDPGVSVPETLCNVDAFRATFGDIQLHVRIFRLRAALLCGHLQSAEAELESLTLACDDNMLVDSSLPGINPNVLTFLSAQLDYYKYRFGNALKKLAKIGLAGDTSTLEPALMWNNMALVNMRAHKYQLAGIQLRRCAKALDNFTLTTVPAHVQNQRNSKNADNPNTPVVPCQKFNHTLLQNVPIQAFSASPHYPVLYNLALQLLYSNRQHAAFESFVKLAQIFPRNPSIWLRLAECCVRVEK</sequence>
<evidence type="ECO:0000256" key="1">
    <source>
        <dbReference type="ARBA" id="ARBA00010080"/>
    </source>
</evidence>
<dbReference type="InterPro" id="IPR011990">
    <property type="entry name" value="TPR-like_helical_dom_sf"/>
</dbReference>
<dbReference type="GO" id="GO:0005737">
    <property type="term" value="C:cytoplasm"/>
    <property type="evidence" value="ECO:0007669"/>
    <property type="project" value="UniProtKB-SubCell"/>
</dbReference>
<dbReference type="EMBL" id="JBJKFK010001131">
    <property type="protein sequence ID" value="KAL3313990.1"/>
    <property type="molecule type" value="Genomic_DNA"/>
</dbReference>
<dbReference type="GO" id="GO:0031047">
    <property type="term" value="P:regulatory ncRNA-mediated gene silencing"/>
    <property type="evidence" value="ECO:0007669"/>
    <property type="project" value="UniProtKB-UniRule"/>
</dbReference>
<comment type="subcellular location">
    <subcellularLocation>
        <location evidence="2">Cytoplasm</location>
    </subcellularLocation>
    <subcellularLocation>
        <location evidence="2">Nucleus</location>
    </subcellularLocation>
</comment>
<keyword evidence="2" id="KW-0539">Nucleus</keyword>
<dbReference type="GO" id="GO:0030014">
    <property type="term" value="C:CCR4-NOT complex"/>
    <property type="evidence" value="ECO:0007669"/>
    <property type="project" value="UniProtKB-UniRule"/>
</dbReference>
<reference evidence="3 4" key="1">
    <citation type="submission" date="2024-11" db="EMBL/GenBank/DDBJ databases">
        <title>Adaptive evolution of stress response genes in parasites aligns with host niche diversity.</title>
        <authorList>
            <person name="Hahn C."/>
            <person name="Resl P."/>
        </authorList>
    </citation>
    <scope>NUCLEOTIDE SEQUENCE [LARGE SCALE GENOMIC DNA]</scope>
    <source>
        <strain evidence="3">EGGRZ-B1_66</strain>
        <tissue evidence="3">Body</tissue>
    </source>
</reference>
<keyword evidence="4" id="KW-1185">Reference proteome</keyword>
<dbReference type="PANTHER" id="PTHR12979">
    <property type="entry name" value="CCR4-NOT TRANSCRIPTION COMPLEX SUBUNIT 10"/>
    <property type="match status" value="1"/>
</dbReference>
<evidence type="ECO:0000313" key="3">
    <source>
        <dbReference type="EMBL" id="KAL3313990.1"/>
    </source>
</evidence>
<keyword evidence="2" id="KW-0943">RNA-mediated gene silencing</keyword>
<keyword evidence="2" id="KW-0810">Translation regulation</keyword>
<dbReference type="InterPro" id="IPR039740">
    <property type="entry name" value="CNOT10"/>
</dbReference>
<keyword evidence="2" id="KW-0804">Transcription</keyword>
<comment type="function">
    <text evidence="2">Component of the CCR4-NOT complex which is one of the major cellular mRNA deadenylases and is linked to various cellular processes including bulk mRNA degradation, miRNA-mediated repression, translational repression during translational initiation and general transcription regulation.</text>
</comment>
<dbReference type="GO" id="GO:0006417">
    <property type="term" value="P:regulation of translation"/>
    <property type="evidence" value="ECO:0007669"/>
    <property type="project" value="UniProtKB-KW"/>
</dbReference>
<organism evidence="3 4">
    <name type="scientific">Cichlidogyrus casuarinus</name>
    <dbReference type="NCBI Taxonomy" id="1844966"/>
    <lineage>
        <taxon>Eukaryota</taxon>
        <taxon>Metazoa</taxon>
        <taxon>Spiralia</taxon>
        <taxon>Lophotrochozoa</taxon>
        <taxon>Platyhelminthes</taxon>
        <taxon>Monogenea</taxon>
        <taxon>Monopisthocotylea</taxon>
        <taxon>Dactylogyridea</taxon>
        <taxon>Ancyrocephalidae</taxon>
        <taxon>Cichlidogyrus</taxon>
    </lineage>
</organism>
<name>A0ABD2Q3C4_9PLAT</name>
<evidence type="ECO:0000256" key="2">
    <source>
        <dbReference type="RuleBase" id="RU367083"/>
    </source>
</evidence>
<dbReference type="Gene3D" id="1.25.40.10">
    <property type="entry name" value="Tetratricopeptide repeat domain"/>
    <property type="match status" value="1"/>
</dbReference>